<protein>
    <submittedName>
        <fullName evidence="3">Uncharacterized protein</fullName>
    </submittedName>
</protein>
<keyword evidence="1" id="KW-0175">Coiled coil</keyword>
<evidence type="ECO:0000256" key="2">
    <source>
        <dbReference type="SAM" id="MobiDB-lite"/>
    </source>
</evidence>
<feature type="region of interest" description="Disordered" evidence="2">
    <location>
        <begin position="1"/>
        <end position="27"/>
    </location>
</feature>
<name>A0A146K274_9EUKA</name>
<feature type="compositionally biased region" description="Polar residues" evidence="2">
    <location>
        <begin position="1"/>
        <end position="22"/>
    </location>
</feature>
<reference evidence="3" key="1">
    <citation type="submission" date="2015-07" db="EMBL/GenBank/DDBJ databases">
        <title>Adaptation to a free-living lifestyle via gene acquisitions in the diplomonad Trepomonas sp. PC1.</title>
        <authorList>
            <person name="Xu F."/>
            <person name="Jerlstrom-Hultqvist J."/>
            <person name="Kolisko M."/>
            <person name="Simpson A.G.B."/>
            <person name="Roger A.J."/>
            <person name="Svard S.G."/>
            <person name="Andersson J.O."/>
        </authorList>
    </citation>
    <scope>NUCLEOTIDE SEQUENCE</scope>
    <source>
        <strain evidence="3">PC1</strain>
    </source>
</reference>
<organism evidence="3">
    <name type="scientific">Trepomonas sp. PC1</name>
    <dbReference type="NCBI Taxonomy" id="1076344"/>
    <lineage>
        <taxon>Eukaryota</taxon>
        <taxon>Metamonada</taxon>
        <taxon>Diplomonadida</taxon>
        <taxon>Hexamitidae</taxon>
        <taxon>Hexamitinae</taxon>
        <taxon>Trepomonas</taxon>
    </lineage>
</organism>
<evidence type="ECO:0000313" key="3">
    <source>
        <dbReference type="EMBL" id="JAP89649.1"/>
    </source>
</evidence>
<feature type="coiled-coil region" evidence="1">
    <location>
        <begin position="312"/>
        <end position="422"/>
    </location>
</feature>
<dbReference type="AlphaFoldDB" id="A0A146K274"/>
<proteinExistence type="predicted"/>
<gene>
    <name evidence="3" type="ORF">TPC1_30856</name>
</gene>
<feature type="coiled-coil region" evidence="1">
    <location>
        <begin position="70"/>
        <end position="104"/>
    </location>
</feature>
<evidence type="ECO:0000256" key="1">
    <source>
        <dbReference type="SAM" id="Coils"/>
    </source>
</evidence>
<sequence>QSVSNMKLSPSKVELTQKSGLNRLQDDKESAKRQIMVLELRLKESYADNQKQQQQILQISEQLQNSGRTIQDQRKQMETLSADVQQLQLQLKQAKNLVQKLDSDLILLPSLKQRISTQEQEIWTLNAKVESDDLCIQRLQQQFQAERDQNQQLNQELQTQIAAIQKQHQNELENFKARNNKEIQNQLQAQLLKISQLTQHNIDLQEIITECRQVAKQSVDDKKQLEIENYNLKKQITTIKQNFQEQLDQFNVEKELFQKTTQNQNSEIQKYKEHIAEFQLVNKKDLETQIRSYYAQQTYELQLEKQSKSKTCNDLLIERTKYQKEIEDLKHQLNFVRQNCSEARASKLKNGLLIDQEKIDRFPHLVQEIQTLKAKVQMVQKENFELKCQNNQLSEQLQKQQSSELSKQVDALNAKVLNLQSTKKDRIDTEQLEQLLSRQKQFKIQSQSGSRRKPFTLK</sequence>
<feature type="non-terminal residue" evidence="3">
    <location>
        <position position="1"/>
    </location>
</feature>
<accession>A0A146K274</accession>
<dbReference type="EMBL" id="GDID01006957">
    <property type="protein sequence ID" value="JAP89649.1"/>
    <property type="molecule type" value="Transcribed_RNA"/>
</dbReference>
<feature type="coiled-coil region" evidence="1">
    <location>
        <begin position="136"/>
        <end position="260"/>
    </location>
</feature>